<organism evidence="5 6">
    <name type="scientific">Maylandia zebra</name>
    <name type="common">zebra mbuna</name>
    <dbReference type="NCBI Taxonomy" id="106582"/>
    <lineage>
        <taxon>Eukaryota</taxon>
        <taxon>Metazoa</taxon>
        <taxon>Chordata</taxon>
        <taxon>Craniata</taxon>
        <taxon>Vertebrata</taxon>
        <taxon>Euteleostomi</taxon>
        <taxon>Actinopterygii</taxon>
        <taxon>Neopterygii</taxon>
        <taxon>Teleostei</taxon>
        <taxon>Neoteleostei</taxon>
        <taxon>Acanthomorphata</taxon>
        <taxon>Ovalentaria</taxon>
        <taxon>Cichlomorphae</taxon>
        <taxon>Cichliformes</taxon>
        <taxon>Cichlidae</taxon>
        <taxon>African cichlids</taxon>
        <taxon>Pseudocrenilabrinae</taxon>
        <taxon>Haplochromini</taxon>
        <taxon>Maylandia</taxon>
        <taxon>Maylandia zebra complex</taxon>
    </lineage>
</organism>
<evidence type="ECO:0000256" key="3">
    <source>
        <dbReference type="SAM" id="MobiDB-lite"/>
    </source>
</evidence>
<evidence type="ECO:0000313" key="5">
    <source>
        <dbReference type="Ensembl" id="ENSMZEP00005000240.1"/>
    </source>
</evidence>
<dbReference type="InterPro" id="IPR022728">
    <property type="entry name" value="Period_circadian-like_C"/>
</dbReference>
<dbReference type="Ensembl" id="ENSMZET00005000296.1">
    <property type="protein sequence ID" value="ENSMZEP00005000240.1"/>
    <property type="gene ID" value="ENSMZEG00005000256.1"/>
</dbReference>
<dbReference type="GO" id="GO:0043153">
    <property type="term" value="P:entrainment of circadian clock by photoperiod"/>
    <property type="evidence" value="ECO:0007669"/>
    <property type="project" value="TreeGrafter"/>
</dbReference>
<dbReference type="PANTHER" id="PTHR11269">
    <property type="entry name" value="PERIOD CIRCADIAN PROTEIN"/>
    <property type="match status" value="1"/>
</dbReference>
<feature type="domain" description="Period circadian-like C-terminal" evidence="4">
    <location>
        <begin position="342"/>
        <end position="506"/>
    </location>
</feature>
<dbReference type="PANTHER" id="PTHR11269:SF13">
    <property type="entry name" value="PERIOD CIRCADIAN PROTEIN HOMOLOG 3"/>
    <property type="match status" value="1"/>
</dbReference>
<dbReference type="GO" id="GO:0000122">
    <property type="term" value="P:negative regulation of transcription by RNA polymerase II"/>
    <property type="evidence" value="ECO:0007669"/>
    <property type="project" value="TreeGrafter"/>
</dbReference>
<dbReference type="Pfam" id="PF12114">
    <property type="entry name" value="Period_C"/>
    <property type="match status" value="1"/>
</dbReference>
<dbReference type="GO" id="GO:0005737">
    <property type="term" value="C:cytoplasm"/>
    <property type="evidence" value="ECO:0007669"/>
    <property type="project" value="TreeGrafter"/>
</dbReference>
<feature type="compositionally biased region" description="Basic and acidic residues" evidence="3">
    <location>
        <begin position="368"/>
        <end position="378"/>
    </location>
</feature>
<dbReference type="AlphaFoldDB" id="A0A3P9ARE5"/>
<dbReference type="GO" id="GO:0032922">
    <property type="term" value="P:circadian regulation of gene expression"/>
    <property type="evidence" value="ECO:0007669"/>
    <property type="project" value="TreeGrafter"/>
</dbReference>
<accession>A0A3P9ARE5</accession>
<dbReference type="STRING" id="106582.ENSMZEP00005000240"/>
<dbReference type="InterPro" id="IPR050760">
    <property type="entry name" value="Period_circadian_regulator"/>
</dbReference>
<dbReference type="GO" id="GO:0005634">
    <property type="term" value="C:nucleus"/>
    <property type="evidence" value="ECO:0007669"/>
    <property type="project" value="UniProtKB-SubCell"/>
</dbReference>
<evidence type="ECO:0000259" key="4">
    <source>
        <dbReference type="Pfam" id="PF12114"/>
    </source>
</evidence>
<reference evidence="5" key="2">
    <citation type="submission" date="2025-08" db="UniProtKB">
        <authorList>
            <consortium name="Ensembl"/>
        </authorList>
    </citation>
    <scope>IDENTIFICATION</scope>
</reference>
<sequence>NNGSSGYGSLGSNGSHEHYISIASSSDSNGNVWEDSHREPVRHHSEVIIQEFTCHPVCFLLTLPPPPPPPPPMFFCRSHSTGGCPMGSEPADPAPTPVRPAPSPAAEERRFVGLTKEVLSAHTQKEEQEYVDRFRHRILQSPYSSYLQLDNSSFAHSHHPVQVPFFPVMGKPGPEQSPRTQQLPGAAPTGLHPPDQLSYNFNIMQPTQSLPGMQQIQMETIQNVQNTQNFHNLQPIAPTQTFNPSFMAPVMAVILPNYPTFTPGYPSIYPQSAQFILPQIPITMTGYAPVSAPFPQPQFQAQPGPHSQTSPGLLLCSPRASSSVGEEEEAAGPTALFSSSRSSSPLQLNLLQEELPKPSEGQSSTGHNHAESLHEQHANEVSQSTTFYNRYGLSSSNSSKYFASNDSSDTSRKARKSLETLAEHKHTFENQSENSLWSMIQHTPERVMMTYQIHTRDQNKVLAEDREKLRVLQPLQPWFSQEQRVELAEVHPWIKQHAIPQEIDTQVSPRITHCEHFCFRFL</sequence>
<feature type="region of interest" description="Disordered" evidence="3">
    <location>
        <begin position="295"/>
        <end position="343"/>
    </location>
</feature>
<keyword evidence="6" id="KW-1185">Reference proteome</keyword>
<reference evidence="5 6" key="1">
    <citation type="journal article" date="2014" name="Nature">
        <title>The genomic substrate for adaptive radiation in African cichlid fish.</title>
        <authorList>
            <person name="Brawand D."/>
            <person name="Wagner C.E."/>
            <person name="Li Y.I."/>
            <person name="Malinsky M."/>
            <person name="Keller I."/>
            <person name="Fan S."/>
            <person name="Simakov O."/>
            <person name="Ng A.Y."/>
            <person name="Lim Z.W."/>
            <person name="Bezault E."/>
            <person name="Turner-Maier J."/>
            <person name="Johnson J."/>
            <person name="Alcazar R."/>
            <person name="Noh H.J."/>
            <person name="Russell P."/>
            <person name="Aken B."/>
            <person name="Alfoldi J."/>
            <person name="Amemiya C."/>
            <person name="Azzouzi N."/>
            <person name="Baroiller J.F."/>
            <person name="Barloy-Hubler F."/>
            <person name="Berlin A."/>
            <person name="Bloomquist R."/>
            <person name="Carleton K.L."/>
            <person name="Conte M.A."/>
            <person name="D'Cotta H."/>
            <person name="Eshel O."/>
            <person name="Gaffney L."/>
            <person name="Galibert F."/>
            <person name="Gante H.F."/>
            <person name="Gnerre S."/>
            <person name="Greuter L."/>
            <person name="Guyon R."/>
            <person name="Haddad N.S."/>
            <person name="Haerty W."/>
            <person name="Harris R.M."/>
            <person name="Hofmann H.A."/>
            <person name="Hourlier T."/>
            <person name="Hulata G."/>
            <person name="Jaffe D.B."/>
            <person name="Lara M."/>
            <person name="Lee A.P."/>
            <person name="MacCallum I."/>
            <person name="Mwaiko S."/>
            <person name="Nikaido M."/>
            <person name="Nishihara H."/>
            <person name="Ozouf-Costaz C."/>
            <person name="Penman D.J."/>
            <person name="Przybylski D."/>
            <person name="Rakotomanga M."/>
            <person name="Renn S.C.P."/>
            <person name="Ribeiro F.J."/>
            <person name="Ron M."/>
            <person name="Salzburger W."/>
            <person name="Sanchez-Pulido L."/>
            <person name="Santos M.E."/>
            <person name="Searle S."/>
            <person name="Sharpe T."/>
            <person name="Swofford R."/>
            <person name="Tan F.J."/>
            <person name="Williams L."/>
            <person name="Young S."/>
            <person name="Yin S."/>
            <person name="Okada N."/>
            <person name="Kocher T.D."/>
            <person name="Miska E.A."/>
            <person name="Lander E.S."/>
            <person name="Venkatesh B."/>
            <person name="Fernald R.D."/>
            <person name="Meyer A."/>
            <person name="Ponting C.P."/>
            <person name="Streelman J.T."/>
            <person name="Lindblad-Toh K."/>
            <person name="Seehausen O."/>
            <person name="Di Palma F."/>
        </authorList>
    </citation>
    <scope>NUCLEOTIDE SEQUENCE</scope>
</reference>
<dbReference type="GO" id="GO:0001222">
    <property type="term" value="F:transcription corepressor binding"/>
    <property type="evidence" value="ECO:0007669"/>
    <property type="project" value="TreeGrafter"/>
</dbReference>
<evidence type="ECO:0000256" key="1">
    <source>
        <dbReference type="ARBA" id="ARBA00004123"/>
    </source>
</evidence>
<feature type="region of interest" description="Disordered" evidence="3">
    <location>
        <begin position="356"/>
        <end position="381"/>
    </location>
</feature>
<dbReference type="GeneTree" id="ENSGT00940000160817"/>
<dbReference type="GO" id="GO:0000976">
    <property type="term" value="F:transcription cis-regulatory region binding"/>
    <property type="evidence" value="ECO:0007669"/>
    <property type="project" value="TreeGrafter"/>
</dbReference>
<proteinExistence type="predicted"/>
<keyword evidence="2" id="KW-0539">Nucleus</keyword>
<protein>
    <recommendedName>
        <fullName evidence="4">Period circadian-like C-terminal domain-containing protein</fullName>
    </recommendedName>
</protein>
<name>A0A3P9ARE5_9CICH</name>
<evidence type="ECO:0000313" key="6">
    <source>
        <dbReference type="Proteomes" id="UP000265160"/>
    </source>
</evidence>
<reference evidence="5" key="3">
    <citation type="submission" date="2025-09" db="UniProtKB">
        <authorList>
            <consortium name="Ensembl"/>
        </authorList>
    </citation>
    <scope>IDENTIFICATION</scope>
</reference>
<dbReference type="Proteomes" id="UP000265160">
    <property type="component" value="LG5"/>
</dbReference>
<comment type="subcellular location">
    <subcellularLocation>
        <location evidence="1">Nucleus</location>
    </subcellularLocation>
</comment>
<feature type="region of interest" description="Disordered" evidence="3">
    <location>
        <begin position="169"/>
        <end position="191"/>
    </location>
</feature>
<evidence type="ECO:0000256" key="2">
    <source>
        <dbReference type="ARBA" id="ARBA00023242"/>
    </source>
</evidence>